<dbReference type="RefSeq" id="WP_098192173.1">
    <property type="nucleotide sequence ID" value="NZ_CP023777.1"/>
</dbReference>
<accession>A0A291QPG5</accession>
<protein>
    <recommendedName>
        <fullName evidence="4">Leucine-binding protein domain-containing protein</fullName>
    </recommendedName>
</protein>
<dbReference type="KEGG" id="cbae:COR50_00640"/>
<dbReference type="Proteomes" id="UP000220133">
    <property type="component" value="Chromosome"/>
</dbReference>
<proteinExistence type="predicted"/>
<gene>
    <name evidence="2" type="ORF">COR50_00640</name>
</gene>
<dbReference type="InterPro" id="IPR028082">
    <property type="entry name" value="Peripla_BP_I"/>
</dbReference>
<dbReference type="PROSITE" id="PS51257">
    <property type="entry name" value="PROKAR_LIPOPROTEIN"/>
    <property type="match status" value="1"/>
</dbReference>
<evidence type="ECO:0000313" key="2">
    <source>
        <dbReference type="EMBL" id="ATL45783.1"/>
    </source>
</evidence>
<dbReference type="EMBL" id="CP023777">
    <property type="protein sequence ID" value="ATL45783.1"/>
    <property type="molecule type" value="Genomic_DNA"/>
</dbReference>
<keyword evidence="3" id="KW-1185">Reference proteome</keyword>
<feature type="region of interest" description="Disordered" evidence="1">
    <location>
        <begin position="31"/>
        <end position="54"/>
    </location>
</feature>
<name>A0A291QPG5_9BACT</name>
<reference evidence="2 3" key="1">
    <citation type="submission" date="2017-10" db="EMBL/GenBank/DDBJ databases">
        <title>Paenichitinophaga pekingensis gen. nov., sp. nov., isolated from activated sludge.</title>
        <authorList>
            <person name="Jin D."/>
            <person name="Kong X."/>
            <person name="Deng Y."/>
            <person name="Bai Z."/>
        </authorList>
    </citation>
    <scope>NUCLEOTIDE SEQUENCE [LARGE SCALE GENOMIC DNA]</scope>
    <source>
        <strain evidence="2 3">13</strain>
    </source>
</reference>
<feature type="compositionally biased region" description="Basic and acidic residues" evidence="1">
    <location>
        <begin position="38"/>
        <end position="54"/>
    </location>
</feature>
<dbReference type="OrthoDB" id="2149800at2"/>
<dbReference type="AlphaFoldDB" id="A0A291QPG5"/>
<organism evidence="2 3">
    <name type="scientific">Chitinophaga caeni</name>
    <dbReference type="NCBI Taxonomy" id="2029983"/>
    <lineage>
        <taxon>Bacteria</taxon>
        <taxon>Pseudomonadati</taxon>
        <taxon>Bacteroidota</taxon>
        <taxon>Chitinophagia</taxon>
        <taxon>Chitinophagales</taxon>
        <taxon>Chitinophagaceae</taxon>
        <taxon>Chitinophaga</taxon>
    </lineage>
</organism>
<evidence type="ECO:0000313" key="3">
    <source>
        <dbReference type="Proteomes" id="UP000220133"/>
    </source>
</evidence>
<dbReference type="Gene3D" id="3.40.50.2300">
    <property type="match status" value="2"/>
</dbReference>
<sequence>MNRITIHRTWLYCTAICIILSACKTTKKTTTAPPVTTVKEKPVEEKKEEAPKPEVKPPFNVPAFAQEVKRDRYNVAIFVPLYLDSLFITGDELPGRQMPRFVVPGLEFYEGAQLALDTLQKQGYKLNVFVYDSKARGNDPSTLVRTKQLEAMDLIIGSVTPPEIQILSDFAKQKQINFVSATYPNDAGITGNPFYLIANSTLKTHCNAIQNYVQKAFANKNILVFKRASTLENMIASDIKESYTNSTLPTKSRIREVVWNENTPDDEIAQYLLTDRPNICIITALDEPGSKTIVRKLSTQMSKYPVQIFGMPTWDVMKFKEPEFDGMSIYYSSPYFVDKNSPFNKYVGDYFRKNYRINPSDNALKGFEFTYYFIKLMGKDGIYFNKDINDSPYKVFTNFNFQPIYLQQQDSLSQPSYFENQQIYIIQKGDSADFKMQ</sequence>
<evidence type="ECO:0008006" key="4">
    <source>
        <dbReference type="Google" id="ProtNLM"/>
    </source>
</evidence>
<evidence type="ECO:0000256" key="1">
    <source>
        <dbReference type="SAM" id="MobiDB-lite"/>
    </source>
</evidence>
<dbReference type="SUPFAM" id="SSF53822">
    <property type="entry name" value="Periplasmic binding protein-like I"/>
    <property type="match status" value="1"/>
</dbReference>